<dbReference type="Gene3D" id="3.90.226.10">
    <property type="entry name" value="2-enoyl-CoA Hydratase, Chain A, domain 1"/>
    <property type="match status" value="1"/>
</dbReference>
<keyword evidence="9" id="KW-0275">Fatty acid biosynthesis</keyword>
<organism evidence="12 13">
    <name type="scientific">Lachnoclostridium phytofermentans</name>
    <dbReference type="NCBI Taxonomy" id="66219"/>
    <lineage>
        <taxon>Bacteria</taxon>
        <taxon>Bacillati</taxon>
        <taxon>Bacillota</taxon>
        <taxon>Clostridia</taxon>
        <taxon>Lachnospirales</taxon>
        <taxon>Lachnospiraceae</taxon>
    </lineage>
</organism>
<evidence type="ECO:0000256" key="8">
    <source>
        <dbReference type="ARBA" id="ARBA00023098"/>
    </source>
</evidence>
<keyword evidence="6" id="KW-0276">Fatty acid metabolism</keyword>
<dbReference type="Proteomes" id="UP000262969">
    <property type="component" value="Unassembled WGS sequence"/>
</dbReference>
<evidence type="ECO:0000313" key="12">
    <source>
        <dbReference type="EMBL" id="HCL04212.1"/>
    </source>
</evidence>
<evidence type="ECO:0000256" key="3">
    <source>
        <dbReference type="ARBA" id="ARBA00022516"/>
    </source>
</evidence>
<evidence type="ECO:0000256" key="5">
    <source>
        <dbReference type="ARBA" id="ARBA00022741"/>
    </source>
</evidence>
<keyword evidence="5" id="KW-0547">Nucleotide-binding</keyword>
<evidence type="ECO:0000256" key="4">
    <source>
        <dbReference type="ARBA" id="ARBA00022679"/>
    </source>
</evidence>
<dbReference type="EMBL" id="DPVV01000578">
    <property type="protein sequence ID" value="HCL04212.1"/>
    <property type="molecule type" value="Genomic_DNA"/>
</dbReference>
<dbReference type="PROSITE" id="PS50989">
    <property type="entry name" value="COA_CT_CTER"/>
    <property type="match status" value="1"/>
</dbReference>
<dbReference type="InterPro" id="IPR011763">
    <property type="entry name" value="COA_CT_C"/>
</dbReference>
<gene>
    <name evidence="12" type="ORF">DHW61_17700</name>
</gene>
<dbReference type="PRINTS" id="PR01069">
    <property type="entry name" value="ACCCTRFRASEA"/>
</dbReference>
<comment type="catalytic activity">
    <reaction evidence="10">
        <text>N(6)-carboxybiotinyl-L-lysyl-[protein] + acetyl-CoA = N(6)-biotinyl-L-lysyl-[protein] + malonyl-CoA</text>
        <dbReference type="Rhea" id="RHEA:54728"/>
        <dbReference type="Rhea" id="RHEA-COMP:10505"/>
        <dbReference type="Rhea" id="RHEA-COMP:10506"/>
        <dbReference type="ChEBI" id="CHEBI:57288"/>
        <dbReference type="ChEBI" id="CHEBI:57384"/>
        <dbReference type="ChEBI" id="CHEBI:83144"/>
        <dbReference type="ChEBI" id="CHEBI:83145"/>
        <dbReference type="EC" id="2.1.3.15"/>
    </reaction>
</comment>
<dbReference type="EC" id="2.1.3.15" evidence="2"/>
<evidence type="ECO:0000256" key="9">
    <source>
        <dbReference type="ARBA" id="ARBA00023160"/>
    </source>
</evidence>
<dbReference type="GO" id="GO:0003989">
    <property type="term" value="F:acetyl-CoA carboxylase activity"/>
    <property type="evidence" value="ECO:0007669"/>
    <property type="project" value="InterPro"/>
</dbReference>
<evidence type="ECO:0000256" key="7">
    <source>
        <dbReference type="ARBA" id="ARBA00022840"/>
    </source>
</evidence>
<keyword evidence="8" id="KW-0443">Lipid metabolism</keyword>
<dbReference type="InterPro" id="IPR001095">
    <property type="entry name" value="Acetyl_CoA_COase_a_su"/>
</dbReference>
<dbReference type="NCBIfam" id="TIGR00513">
    <property type="entry name" value="accA"/>
    <property type="match status" value="1"/>
</dbReference>
<accession>A0A3D2XAQ5</accession>
<dbReference type="GO" id="GO:0006633">
    <property type="term" value="P:fatty acid biosynthetic process"/>
    <property type="evidence" value="ECO:0007669"/>
    <property type="project" value="UniProtKB-KW"/>
</dbReference>
<dbReference type="PANTHER" id="PTHR42853">
    <property type="entry name" value="ACETYL-COENZYME A CARBOXYLASE CARBOXYL TRANSFERASE SUBUNIT ALPHA"/>
    <property type="match status" value="1"/>
</dbReference>
<evidence type="ECO:0000256" key="1">
    <source>
        <dbReference type="ARBA" id="ARBA00004956"/>
    </source>
</evidence>
<name>A0A3D2XAQ5_9FIRM</name>
<dbReference type="InterPro" id="IPR029045">
    <property type="entry name" value="ClpP/crotonase-like_dom_sf"/>
</dbReference>
<evidence type="ECO:0000313" key="13">
    <source>
        <dbReference type="Proteomes" id="UP000262969"/>
    </source>
</evidence>
<sequence length="299" mass="33664">MENKISAWERVKIARGTERPTSIDYMSHIFDRFLELHGDRYCRDDGAIVGGIAMIDGIPVTVIGQQKGRNIKQNMKRNFGMPNPEGYRKALRLMKQAEKFHRPVICFVDTPGAFCGIEAEMRGQGEAIAKNLYEMSSLKTPILSIVIGEGGSGGALALAVADEVWMLENATYSILSPEGFASILWKDSKRADEAAAIMKITADDLLELKIIDQVFPELSIEETEKEAMLLLGDESEPVSEFITDLEEKDEDNEIKVSLNTGNMEHVAWSLKQGILEFIKRYSDKGETLVETRYQRFRKY</sequence>
<evidence type="ECO:0000256" key="6">
    <source>
        <dbReference type="ARBA" id="ARBA00022832"/>
    </source>
</evidence>
<dbReference type="GO" id="GO:0005524">
    <property type="term" value="F:ATP binding"/>
    <property type="evidence" value="ECO:0007669"/>
    <property type="project" value="UniProtKB-KW"/>
</dbReference>
<dbReference type="AlphaFoldDB" id="A0A3D2XAQ5"/>
<keyword evidence="7" id="KW-0067">ATP-binding</keyword>
<comment type="pathway">
    <text evidence="1">Lipid metabolism; malonyl-CoA biosynthesis; malonyl-CoA from acetyl-CoA: step 1/1.</text>
</comment>
<evidence type="ECO:0000256" key="10">
    <source>
        <dbReference type="ARBA" id="ARBA00049152"/>
    </source>
</evidence>
<evidence type="ECO:0000256" key="2">
    <source>
        <dbReference type="ARBA" id="ARBA00011883"/>
    </source>
</evidence>
<dbReference type="GO" id="GO:0016743">
    <property type="term" value="F:carboxyl- or carbamoyltransferase activity"/>
    <property type="evidence" value="ECO:0007669"/>
    <property type="project" value="InterPro"/>
</dbReference>
<dbReference type="UniPathway" id="UPA00655">
    <property type="reaction ID" value="UER00711"/>
</dbReference>
<comment type="caution">
    <text evidence="12">The sequence shown here is derived from an EMBL/GenBank/DDBJ whole genome shotgun (WGS) entry which is preliminary data.</text>
</comment>
<dbReference type="Pfam" id="PF03255">
    <property type="entry name" value="ACCA"/>
    <property type="match status" value="1"/>
</dbReference>
<dbReference type="GO" id="GO:2001295">
    <property type="term" value="P:malonyl-CoA biosynthetic process"/>
    <property type="evidence" value="ECO:0007669"/>
    <property type="project" value="UniProtKB-UniPathway"/>
</dbReference>
<evidence type="ECO:0000259" key="11">
    <source>
        <dbReference type="PROSITE" id="PS50989"/>
    </source>
</evidence>
<proteinExistence type="predicted"/>
<dbReference type="NCBIfam" id="NF004344">
    <property type="entry name" value="PRK05724.1"/>
    <property type="match status" value="1"/>
</dbReference>
<protein>
    <recommendedName>
        <fullName evidence="2">acetyl-CoA carboxytransferase</fullName>
        <ecNumber evidence="2">2.1.3.15</ecNumber>
    </recommendedName>
</protein>
<dbReference type="SUPFAM" id="SSF52096">
    <property type="entry name" value="ClpP/crotonase"/>
    <property type="match status" value="1"/>
</dbReference>
<dbReference type="GO" id="GO:0009317">
    <property type="term" value="C:acetyl-CoA carboxylase complex"/>
    <property type="evidence" value="ECO:0007669"/>
    <property type="project" value="InterPro"/>
</dbReference>
<keyword evidence="4 12" id="KW-0808">Transferase</keyword>
<feature type="domain" description="CoA carboxyltransferase C-terminal" evidence="11">
    <location>
        <begin position="1"/>
        <end position="234"/>
    </location>
</feature>
<keyword evidence="3" id="KW-0444">Lipid biosynthesis</keyword>
<reference evidence="12 13" key="1">
    <citation type="journal article" date="2018" name="Nat. Biotechnol.">
        <title>A standardized bacterial taxonomy based on genome phylogeny substantially revises the tree of life.</title>
        <authorList>
            <person name="Parks D.H."/>
            <person name="Chuvochina M."/>
            <person name="Waite D.W."/>
            <person name="Rinke C."/>
            <person name="Skarshewski A."/>
            <person name="Chaumeil P.A."/>
            <person name="Hugenholtz P."/>
        </authorList>
    </citation>
    <scope>NUCLEOTIDE SEQUENCE [LARGE SCALE GENOMIC DNA]</scope>
    <source>
        <strain evidence="12">UBA11728</strain>
    </source>
</reference>
<dbReference type="PANTHER" id="PTHR42853:SF3">
    <property type="entry name" value="ACETYL-COENZYME A CARBOXYLASE CARBOXYL TRANSFERASE SUBUNIT ALPHA, CHLOROPLASTIC"/>
    <property type="match status" value="1"/>
</dbReference>
<dbReference type="NCBIfam" id="NF041504">
    <property type="entry name" value="AccA_sub"/>
    <property type="match status" value="1"/>
</dbReference>